<dbReference type="EMBL" id="JACJIM010000010">
    <property type="protein sequence ID" value="MBA9065726.1"/>
    <property type="molecule type" value="Genomic_DNA"/>
</dbReference>
<reference evidence="1 2" key="1">
    <citation type="submission" date="2020-08" db="EMBL/GenBank/DDBJ databases">
        <title>Genomic Encyclopedia of Type Strains, Phase IV (KMG-IV): sequencing the most valuable type-strain genomes for metagenomic binning, comparative biology and taxonomic classification.</title>
        <authorList>
            <person name="Goeker M."/>
        </authorList>
    </citation>
    <scope>NUCLEOTIDE SEQUENCE [LARGE SCALE GENOMIC DNA]</scope>
    <source>
        <strain evidence="1 2">DSM 5686</strain>
    </source>
</reference>
<dbReference type="Proteomes" id="UP000565455">
    <property type="component" value="Unassembled WGS sequence"/>
</dbReference>
<evidence type="ECO:0000313" key="1">
    <source>
        <dbReference type="EMBL" id="MBA9065726.1"/>
    </source>
</evidence>
<sequence>MMSLRNAVMWSDGLFIKPQHLQQQQRYHDYVARRRGDALSAYQVGFEQIELNTETLLHGKIDIVRASGILPDRTVFEIPGETPAPGALDLSAVTVVNEIVYLAAPLVVSGLPEIPTGETTTKGARYRIAGQDANDVSSDAAEPYSIEVTQLNLRLMLGREDRSSFAYLPVCRVQEKQSDGSIRLDPSFMPTSYGLEAIPQLTRVLDDFTGLLHQRALQIAGRLGSLSQNGVAEIAEFLLLQTINRWQPVFRHLSTIKRVHPERLYEIFASSAGELATFTHEQRLPEAWPPYNHEMPEHCFDPLIRSLRRSLTTMLEPNAIVLDLHRHKFGVLTAPLTDPDMIRTCAFVLAVRAAIPLDRLAKTFPSQVKVSSIEKIRELVQSHLPGVVLQPMPTAPRQLPYHAGYTYFILDNNSVGWKDLLKSSGFAFHIAGDFPDLEMQFWAIRGRTDGRLS</sequence>
<dbReference type="PANTHER" id="PTHR35566:SF1">
    <property type="entry name" value="TYPE VI SECRETION SYSTEM BASEPLATE COMPONENT TSSK1"/>
    <property type="match status" value="1"/>
</dbReference>
<keyword evidence="2" id="KW-1185">Reference proteome</keyword>
<evidence type="ECO:0000313" key="2">
    <source>
        <dbReference type="Proteomes" id="UP000565455"/>
    </source>
</evidence>
<protein>
    <submittedName>
        <fullName evidence="1">Type VI secretion system protein ImpJ</fullName>
    </submittedName>
</protein>
<comment type="caution">
    <text evidence="1">The sequence shown here is derived from an EMBL/GenBank/DDBJ whole genome shotgun (WGS) entry which is preliminary data.</text>
</comment>
<dbReference type="RefSeq" id="WP_210281442.1">
    <property type="nucleotide sequence ID" value="NZ_JACJIM010000010.1"/>
</dbReference>
<accession>A0ABR6DI13</accession>
<proteinExistence type="predicted"/>
<dbReference type="NCBIfam" id="TIGR03353">
    <property type="entry name" value="VI_chp_4"/>
    <property type="match status" value="1"/>
</dbReference>
<gene>
    <name evidence="1" type="ORF">GGQ91_005149</name>
</gene>
<name>A0ABR6DI13_9HYPH</name>
<dbReference type="Pfam" id="PF05936">
    <property type="entry name" value="T6SS_VasE"/>
    <property type="match status" value="1"/>
</dbReference>
<dbReference type="PANTHER" id="PTHR35566">
    <property type="entry name" value="BLR3599 PROTEIN"/>
    <property type="match status" value="1"/>
</dbReference>
<dbReference type="GeneID" id="96606741"/>
<organism evidence="1 2">
    <name type="scientific">Methylobacterium fujisawaense</name>
    <dbReference type="NCBI Taxonomy" id="107400"/>
    <lineage>
        <taxon>Bacteria</taxon>
        <taxon>Pseudomonadati</taxon>
        <taxon>Pseudomonadota</taxon>
        <taxon>Alphaproteobacteria</taxon>
        <taxon>Hyphomicrobiales</taxon>
        <taxon>Methylobacteriaceae</taxon>
        <taxon>Methylobacterium</taxon>
    </lineage>
</organism>
<dbReference type="InterPro" id="IPR010263">
    <property type="entry name" value="T6SS_TssK"/>
</dbReference>